<evidence type="ECO:0000313" key="17">
    <source>
        <dbReference type="EMBL" id="REF27047.1"/>
    </source>
</evidence>
<comment type="function">
    <text evidence="2 14 15">Catalyzes the synthesis of activated sulfate.</text>
</comment>
<name>A0A3D9UCV0_9GAMM</name>
<keyword evidence="9 14" id="KW-0418">Kinase</keyword>
<comment type="similarity">
    <text evidence="4 14 15">Belongs to the APS kinase family.</text>
</comment>
<feature type="domain" description="APS kinase" evidence="16">
    <location>
        <begin position="39"/>
        <end position="187"/>
    </location>
</feature>
<dbReference type="InterPro" id="IPR059117">
    <property type="entry name" value="APS_kinase_dom"/>
</dbReference>
<evidence type="ECO:0000256" key="15">
    <source>
        <dbReference type="RuleBase" id="RU004347"/>
    </source>
</evidence>
<dbReference type="NCBIfam" id="NF003013">
    <property type="entry name" value="PRK03846.1"/>
    <property type="match status" value="1"/>
</dbReference>
<dbReference type="NCBIfam" id="TIGR00455">
    <property type="entry name" value="apsK"/>
    <property type="match status" value="1"/>
</dbReference>
<dbReference type="Pfam" id="PF01583">
    <property type="entry name" value="APS_kinase"/>
    <property type="match status" value="1"/>
</dbReference>
<protein>
    <recommendedName>
        <fullName evidence="6 14">Adenylyl-sulfate kinase</fullName>
        <ecNumber evidence="5 14">2.7.1.25</ecNumber>
    </recommendedName>
    <alternativeName>
        <fullName evidence="12 14">APS kinase</fullName>
    </alternativeName>
    <alternativeName>
        <fullName evidence="13 14">ATP adenosine-5'-phosphosulfate 3'-phosphotransferase</fullName>
    </alternativeName>
    <alternativeName>
        <fullName evidence="11 14">Adenosine-5'-phosphosulfate kinase</fullName>
    </alternativeName>
</protein>
<dbReference type="GO" id="GO:0000103">
    <property type="term" value="P:sulfate assimilation"/>
    <property type="evidence" value="ECO:0007669"/>
    <property type="project" value="UniProtKB-UniRule"/>
</dbReference>
<gene>
    <name evidence="14" type="primary">cysC</name>
    <name evidence="17" type="ORF">BDD26_1779</name>
</gene>
<dbReference type="Gene3D" id="3.40.50.300">
    <property type="entry name" value="P-loop containing nucleotide triphosphate hydrolases"/>
    <property type="match status" value="1"/>
</dbReference>
<dbReference type="FunFam" id="3.40.50.300:FF:000212">
    <property type="entry name" value="Adenylyl-sulfate kinase"/>
    <property type="match status" value="1"/>
</dbReference>
<evidence type="ECO:0000256" key="2">
    <source>
        <dbReference type="ARBA" id="ARBA00002632"/>
    </source>
</evidence>
<dbReference type="InterPro" id="IPR002891">
    <property type="entry name" value="APS"/>
</dbReference>
<dbReference type="GO" id="GO:0004020">
    <property type="term" value="F:adenylylsulfate kinase activity"/>
    <property type="evidence" value="ECO:0007669"/>
    <property type="project" value="UniProtKB-UniRule"/>
</dbReference>
<dbReference type="GO" id="GO:0070814">
    <property type="term" value="P:hydrogen sulfide biosynthetic process"/>
    <property type="evidence" value="ECO:0007669"/>
    <property type="project" value="UniProtKB-UniRule"/>
</dbReference>
<dbReference type="InterPro" id="IPR027417">
    <property type="entry name" value="P-loop_NTPase"/>
</dbReference>
<reference evidence="17 18" key="1">
    <citation type="submission" date="2018-08" db="EMBL/GenBank/DDBJ databases">
        <title>Genomic Encyclopedia of Archaeal and Bacterial Type Strains, Phase II (KMG-II): from individual species to whole genera.</title>
        <authorList>
            <person name="Goeker M."/>
        </authorList>
    </citation>
    <scope>NUCLEOTIDE SEQUENCE [LARGE SCALE GENOMIC DNA]</scope>
    <source>
        <strain evidence="17 18">DSM 17905</strain>
    </source>
</reference>
<keyword evidence="8 14" id="KW-0547">Nucleotide-binding</keyword>
<dbReference type="SUPFAM" id="SSF52540">
    <property type="entry name" value="P-loop containing nucleoside triphosphate hydrolases"/>
    <property type="match status" value="1"/>
</dbReference>
<evidence type="ECO:0000256" key="13">
    <source>
        <dbReference type="ARBA" id="ARBA00031464"/>
    </source>
</evidence>
<comment type="pathway">
    <text evidence="3 14 15">Sulfur metabolism; hydrogen sulfide biosynthesis; sulfite from sulfate: step 2/3.</text>
</comment>
<sequence>MAQFEDTDTFSGIVSNNIVWHSHDVTRKQREAVNGHPALVIWFTGLSGSGKSTLAGMLEHALFSQGIKTYLLDGDNVRHGLCRDLGFSEADRQENIRRVGEVAKLMVDAGLVVLTAFISPGRAERQKIRQSMESGQFIEVFVDTPLAICESRDPKGLYKKARAGEIPNFTGIDAIYEAPEQPDIYLDGSQDIELLMEKLLLALNDRYIVTI</sequence>
<dbReference type="CDD" id="cd02027">
    <property type="entry name" value="APSK"/>
    <property type="match status" value="1"/>
</dbReference>
<comment type="catalytic activity">
    <reaction evidence="1 14 15">
        <text>adenosine 5'-phosphosulfate + ATP = 3'-phosphoadenylyl sulfate + ADP + H(+)</text>
        <dbReference type="Rhea" id="RHEA:24152"/>
        <dbReference type="ChEBI" id="CHEBI:15378"/>
        <dbReference type="ChEBI" id="CHEBI:30616"/>
        <dbReference type="ChEBI" id="CHEBI:58243"/>
        <dbReference type="ChEBI" id="CHEBI:58339"/>
        <dbReference type="ChEBI" id="CHEBI:456216"/>
        <dbReference type="EC" id="2.7.1.25"/>
    </reaction>
</comment>
<keyword evidence="7 14" id="KW-0808">Transferase</keyword>
<evidence type="ECO:0000256" key="8">
    <source>
        <dbReference type="ARBA" id="ARBA00022741"/>
    </source>
</evidence>
<evidence type="ECO:0000256" key="3">
    <source>
        <dbReference type="ARBA" id="ARBA00004806"/>
    </source>
</evidence>
<dbReference type="AlphaFoldDB" id="A0A3D9UCV0"/>
<feature type="binding site" evidence="14">
    <location>
        <begin position="45"/>
        <end position="52"/>
    </location>
    <ligand>
        <name>ATP</name>
        <dbReference type="ChEBI" id="CHEBI:30616"/>
    </ligand>
</feature>
<dbReference type="Proteomes" id="UP000256294">
    <property type="component" value="Unassembled WGS sequence"/>
</dbReference>
<keyword evidence="10 14" id="KW-0067">ATP-binding</keyword>
<organism evidence="17 18">
    <name type="scientific">Xenorhabdus cabanillasii</name>
    <dbReference type="NCBI Taxonomy" id="351673"/>
    <lineage>
        <taxon>Bacteria</taxon>
        <taxon>Pseudomonadati</taxon>
        <taxon>Pseudomonadota</taxon>
        <taxon>Gammaproteobacteria</taxon>
        <taxon>Enterobacterales</taxon>
        <taxon>Morganellaceae</taxon>
        <taxon>Xenorhabdus</taxon>
    </lineage>
</organism>
<evidence type="ECO:0000313" key="18">
    <source>
        <dbReference type="Proteomes" id="UP000256294"/>
    </source>
</evidence>
<proteinExistence type="inferred from homology"/>
<evidence type="ECO:0000256" key="4">
    <source>
        <dbReference type="ARBA" id="ARBA00007008"/>
    </source>
</evidence>
<dbReference type="PANTHER" id="PTHR11055">
    <property type="entry name" value="BIFUNCTIONAL 3'-PHOSPHOADENOSINE 5'-PHOSPHOSULFATE SYNTHASE"/>
    <property type="match status" value="1"/>
</dbReference>
<keyword evidence="14" id="KW-0597">Phosphoprotein</keyword>
<evidence type="ECO:0000256" key="14">
    <source>
        <dbReference type="HAMAP-Rule" id="MF_00065"/>
    </source>
</evidence>
<keyword evidence="18" id="KW-1185">Reference proteome</keyword>
<evidence type="ECO:0000256" key="1">
    <source>
        <dbReference type="ARBA" id="ARBA00001823"/>
    </source>
</evidence>
<evidence type="ECO:0000256" key="7">
    <source>
        <dbReference type="ARBA" id="ARBA00022679"/>
    </source>
</evidence>
<dbReference type="PANTHER" id="PTHR11055:SF63">
    <property type="entry name" value="ADENYLYL-SULFATE KINASE 1, CHLOROPLASTIC"/>
    <property type="match status" value="1"/>
</dbReference>
<comment type="caution">
    <text evidence="17">The sequence shown here is derived from an EMBL/GenBank/DDBJ whole genome shotgun (WGS) entry which is preliminary data.</text>
</comment>
<accession>A0A3D9UCV0</accession>
<dbReference type="RefSeq" id="WP_115826294.1">
    <property type="nucleotide sequence ID" value="NZ_QTUB01000001.1"/>
</dbReference>
<evidence type="ECO:0000256" key="11">
    <source>
        <dbReference type="ARBA" id="ARBA00029724"/>
    </source>
</evidence>
<feature type="active site" description="Phosphoserine intermediate" evidence="14">
    <location>
        <position position="119"/>
    </location>
</feature>
<dbReference type="EMBL" id="QTUB01000001">
    <property type="protein sequence ID" value="REF27047.1"/>
    <property type="molecule type" value="Genomic_DNA"/>
</dbReference>
<dbReference type="EC" id="2.7.1.25" evidence="5 14"/>
<dbReference type="UniPathway" id="UPA00140">
    <property type="reaction ID" value="UER00205"/>
</dbReference>
<dbReference type="HAMAP" id="MF_00065">
    <property type="entry name" value="Adenylyl_sulf_kinase"/>
    <property type="match status" value="1"/>
</dbReference>
<evidence type="ECO:0000256" key="12">
    <source>
        <dbReference type="ARBA" id="ARBA00031393"/>
    </source>
</evidence>
<evidence type="ECO:0000256" key="5">
    <source>
        <dbReference type="ARBA" id="ARBA00012121"/>
    </source>
</evidence>
<evidence type="ECO:0000259" key="16">
    <source>
        <dbReference type="Pfam" id="PF01583"/>
    </source>
</evidence>
<evidence type="ECO:0000256" key="10">
    <source>
        <dbReference type="ARBA" id="ARBA00022840"/>
    </source>
</evidence>
<dbReference type="GO" id="GO:0005524">
    <property type="term" value="F:ATP binding"/>
    <property type="evidence" value="ECO:0007669"/>
    <property type="project" value="UniProtKB-UniRule"/>
</dbReference>
<evidence type="ECO:0000256" key="9">
    <source>
        <dbReference type="ARBA" id="ARBA00022777"/>
    </source>
</evidence>
<evidence type="ECO:0000256" key="6">
    <source>
        <dbReference type="ARBA" id="ARBA00018163"/>
    </source>
</evidence>